<evidence type="ECO:0000313" key="3">
    <source>
        <dbReference type="EnsemblMetazoa" id="NP_001124363.1"/>
    </source>
</evidence>
<reference evidence="2" key="2">
    <citation type="journal article" date="2008" name="Insect Biochem. Mol. Biol.">
        <title>The unique evolution of neuropeptide genes in the silkworm Bombyx mori.</title>
        <authorList>
            <person name="Roller L."/>
            <person name="Yamanaka N."/>
            <person name="Watanabe K."/>
            <person name="Daubnerova I."/>
            <person name="Zitnan D."/>
            <person name="Kataoka H."/>
            <person name="Tanaka Y."/>
        </authorList>
    </citation>
    <scope>NUCLEOTIDE SEQUENCE</scope>
</reference>
<dbReference type="Proteomes" id="UP000005204">
    <property type="component" value="Unassembled WGS sequence"/>
</dbReference>
<feature type="signal peptide" evidence="1">
    <location>
        <begin position="1"/>
        <end position="18"/>
    </location>
</feature>
<gene>
    <name evidence="2" type="primary">kin</name>
    <name evidence="3" type="synonym">100174837</name>
</gene>
<dbReference type="EMBL" id="AB298928">
    <property type="protein sequence ID" value="BAG50367.1"/>
    <property type="molecule type" value="mRNA"/>
</dbReference>
<evidence type="ECO:0000256" key="1">
    <source>
        <dbReference type="SAM" id="SignalP"/>
    </source>
</evidence>
<proteinExistence type="evidence at transcript level"/>
<protein>
    <submittedName>
        <fullName evidence="2">Leucokinin</fullName>
    </submittedName>
</protein>
<keyword evidence="1" id="KW-0732">Signal</keyword>
<dbReference type="KEGG" id="bmor:100174837"/>
<dbReference type="OrthoDB" id="6066929at2759"/>
<accession>B3IUD2</accession>
<organism evidence="2">
    <name type="scientific">Bombyx mori</name>
    <name type="common">Silk moth</name>
    <dbReference type="NCBI Taxonomy" id="7091"/>
    <lineage>
        <taxon>Eukaryota</taxon>
        <taxon>Metazoa</taxon>
        <taxon>Ecdysozoa</taxon>
        <taxon>Arthropoda</taxon>
        <taxon>Hexapoda</taxon>
        <taxon>Insecta</taxon>
        <taxon>Pterygota</taxon>
        <taxon>Neoptera</taxon>
        <taxon>Endopterygota</taxon>
        <taxon>Lepidoptera</taxon>
        <taxon>Glossata</taxon>
        <taxon>Ditrysia</taxon>
        <taxon>Bombycoidea</taxon>
        <taxon>Bombycidae</taxon>
        <taxon>Bombycinae</taxon>
        <taxon>Bombyx</taxon>
    </lineage>
</organism>
<dbReference type="AlphaFoldDB" id="B3IUD2"/>
<dbReference type="EnsemblMetazoa" id="NM_001130891.1">
    <property type="protein sequence ID" value="NP_001124363.1"/>
    <property type="gene ID" value="GeneID_100174837"/>
</dbReference>
<dbReference type="HOGENOM" id="CLU_740320_0_0_1"/>
<feature type="chain" id="PRO_5036279501" evidence="1">
    <location>
        <begin position="19"/>
        <end position="333"/>
    </location>
</feature>
<reference evidence="4" key="1">
    <citation type="journal article" date="2008" name="Insect Biochem. Mol. Biol.">
        <title>The genome of a lepidopteran model insect, the silkworm Bombyx mori.</title>
        <authorList>
            <consortium name="International Silkworm Genome Consortium"/>
        </authorList>
    </citation>
    <scope>NUCLEOTIDE SEQUENCE [LARGE SCALE GENOMIC DNA]</scope>
    <source>
        <strain evidence="4">p50T</strain>
    </source>
</reference>
<dbReference type="GeneID" id="100174837"/>
<name>B3IUD2_BOMMO</name>
<dbReference type="RefSeq" id="NP_001124363.1">
    <property type="nucleotide sequence ID" value="NM_001130891.1"/>
</dbReference>
<keyword evidence="4" id="KW-1185">Reference proteome</keyword>
<dbReference type="CTD" id="22944"/>
<evidence type="ECO:0000313" key="4">
    <source>
        <dbReference type="Proteomes" id="UP000005204"/>
    </source>
</evidence>
<evidence type="ECO:0000313" key="2">
    <source>
        <dbReference type="EMBL" id="BAG50367.1"/>
    </source>
</evidence>
<reference evidence="3" key="3">
    <citation type="submission" date="2022-06" db="UniProtKB">
        <authorList>
            <consortium name="EnsemblMetazoa"/>
        </authorList>
    </citation>
    <scope>IDENTIFICATION</scope>
    <source>
        <strain evidence="3">p50T (Dazao)</strain>
    </source>
</reference>
<sequence length="333" mass="37589">MSHHWILITFSWLGTASLQYINTGGPGADTILDPLDSSLQYSLPYANYFNVPDAQMDPDTSDGQYGIVHDGGVQRRRRTADDKEQVRDKRWLPNLADIDKTMYIKNNEVATPSLVGFSGNSDENDTALLDQVDKKNFSPWGGKRDKPSFEHMWTWKRSSSVREPSMPKRVRFSPWGGKRSGQMVYKPGSKSSKLIFSATVPELEKIVSNYLPSGERLNLAGLHYIPSVDKRFPLKMMALSAKFDPRSFKEAMPFKTFVESLPKVFKPGQPYYDVNIKKDGKRKVKFSAWGGKRSPPIIGPIWTPAPENVKDSTLDTIILIRNSPDKDEAIKTV</sequence>